<dbReference type="AlphaFoldDB" id="A0A0G0L5K2"/>
<gene>
    <name evidence="1" type="ORF">UT10_C0008G0044</name>
</gene>
<dbReference type="Proteomes" id="UP000033944">
    <property type="component" value="Unassembled WGS sequence"/>
</dbReference>
<proteinExistence type="predicted"/>
<sequence>MDKNYGGVIWTNHALSRLRERGISQGDAWATFNRPDFSRYAKSQNAYVYYKIYNDEKIEVVAKKNEKGQWLILSVWSKNAEKDGKFLKKGNYFTNVITRFLDKFRKN</sequence>
<accession>A0A0G0L5K2</accession>
<protein>
    <recommendedName>
        <fullName evidence="3">DUF4258 domain-containing protein</fullName>
    </recommendedName>
</protein>
<evidence type="ECO:0000313" key="2">
    <source>
        <dbReference type="Proteomes" id="UP000033944"/>
    </source>
</evidence>
<comment type="caution">
    <text evidence="1">The sequence shown here is derived from an EMBL/GenBank/DDBJ whole genome shotgun (WGS) entry which is preliminary data.</text>
</comment>
<dbReference type="InterPro" id="IPR025354">
    <property type="entry name" value="DUF4258"/>
</dbReference>
<dbReference type="EMBL" id="LBVN01000008">
    <property type="protein sequence ID" value="KKQ87283.1"/>
    <property type="molecule type" value="Genomic_DNA"/>
</dbReference>
<reference evidence="1 2" key="1">
    <citation type="journal article" date="2015" name="Nature">
        <title>rRNA introns, odd ribosomes, and small enigmatic genomes across a large radiation of phyla.</title>
        <authorList>
            <person name="Brown C.T."/>
            <person name="Hug L.A."/>
            <person name="Thomas B.C."/>
            <person name="Sharon I."/>
            <person name="Castelle C.J."/>
            <person name="Singh A."/>
            <person name="Wilkins M.J."/>
            <person name="Williams K.H."/>
            <person name="Banfield J.F."/>
        </authorList>
    </citation>
    <scope>NUCLEOTIDE SEQUENCE [LARGE SCALE GENOMIC DNA]</scope>
</reference>
<name>A0A0G0L5K2_9BACT</name>
<dbReference type="Pfam" id="PF14076">
    <property type="entry name" value="DUF4258"/>
    <property type="match status" value="1"/>
</dbReference>
<evidence type="ECO:0008006" key="3">
    <source>
        <dbReference type="Google" id="ProtNLM"/>
    </source>
</evidence>
<evidence type="ECO:0000313" key="1">
    <source>
        <dbReference type="EMBL" id="KKQ87283.1"/>
    </source>
</evidence>
<organism evidence="1 2">
    <name type="scientific">Candidatus Woesebacteria bacterium GW2011_GWB1_38_8b</name>
    <dbReference type="NCBI Taxonomy" id="1618571"/>
    <lineage>
        <taxon>Bacteria</taxon>
        <taxon>Candidatus Woeseibacteriota</taxon>
    </lineage>
</organism>